<evidence type="ECO:0000256" key="2">
    <source>
        <dbReference type="ARBA" id="ARBA00022737"/>
    </source>
</evidence>
<keyword evidence="6" id="KW-1185">Reference proteome</keyword>
<dbReference type="PROSITE" id="PS00018">
    <property type="entry name" value="EF_HAND_1"/>
    <property type="match status" value="2"/>
</dbReference>
<dbReference type="InterPro" id="IPR011992">
    <property type="entry name" value="EF-hand-dom_pair"/>
</dbReference>
<dbReference type="FunFam" id="1.10.238.10:FF:000003">
    <property type="entry name" value="Calmodulin A"/>
    <property type="match status" value="1"/>
</dbReference>
<feature type="domain" description="EF-hand" evidence="4">
    <location>
        <begin position="117"/>
        <end position="152"/>
    </location>
</feature>
<dbReference type="Gene3D" id="1.10.238.10">
    <property type="entry name" value="EF-hand"/>
    <property type="match status" value="1"/>
</dbReference>
<accession>A0A9Q0KP99</accession>
<protein>
    <recommendedName>
        <fullName evidence="4">EF-hand domain-containing protein</fullName>
    </recommendedName>
</protein>
<name>A0A9Q0KP99_9MAGN</name>
<evidence type="ECO:0000259" key="4">
    <source>
        <dbReference type="PROSITE" id="PS50222"/>
    </source>
</evidence>
<dbReference type="SMART" id="SM00054">
    <property type="entry name" value="EFh"/>
    <property type="match status" value="2"/>
</dbReference>
<gene>
    <name evidence="5" type="ORF">NE237_007065</name>
</gene>
<evidence type="ECO:0000313" key="6">
    <source>
        <dbReference type="Proteomes" id="UP001141806"/>
    </source>
</evidence>
<dbReference type="InterPro" id="IPR018247">
    <property type="entry name" value="EF_Hand_1_Ca_BS"/>
</dbReference>
<evidence type="ECO:0000256" key="3">
    <source>
        <dbReference type="ARBA" id="ARBA00022837"/>
    </source>
</evidence>
<keyword evidence="3" id="KW-0106">Calcium</keyword>
<dbReference type="AlphaFoldDB" id="A0A9Q0KP99"/>
<dbReference type="PROSITE" id="PS50222">
    <property type="entry name" value="EF_HAND_2"/>
    <property type="match status" value="2"/>
</dbReference>
<evidence type="ECO:0000313" key="5">
    <source>
        <dbReference type="EMBL" id="KAJ4973891.1"/>
    </source>
</evidence>
<feature type="domain" description="EF-hand" evidence="4">
    <location>
        <begin position="155"/>
        <end position="189"/>
    </location>
</feature>
<dbReference type="CDD" id="cd00051">
    <property type="entry name" value="EFh"/>
    <property type="match status" value="1"/>
</dbReference>
<reference evidence="5" key="1">
    <citation type="journal article" date="2023" name="Plant J.">
        <title>The genome of the king protea, Protea cynaroides.</title>
        <authorList>
            <person name="Chang J."/>
            <person name="Duong T.A."/>
            <person name="Schoeman C."/>
            <person name="Ma X."/>
            <person name="Roodt D."/>
            <person name="Barker N."/>
            <person name="Li Z."/>
            <person name="Van de Peer Y."/>
            <person name="Mizrachi E."/>
        </authorList>
    </citation>
    <scope>NUCLEOTIDE SEQUENCE</scope>
    <source>
        <tissue evidence="5">Young leaves</tissue>
    </source>
</reference>
<evidence type="ECO:0000256" key="1">
    <source>
        <dbReference type="ARBA" id="ARBA00022723"/>
    </source>
</evidence>
<proteinExistence type="predicted"/>
<dbReference type="GO" id="GO:0005509">
    <property type="term" value="F:calcium ion binding"/>
    <property type="evidence" value="ECO:0007669"/>
    <property type="project" value="InterPro"/>
</dbReference>
<organism evidence="5 6">
    <name type="scientific">Protea cynaroides</name>
    <dbReference type="NCBI Taxonomy" id="273540"/>
    <lineage>
        <taxon>Eukaryota</taxon>
        <taxon>Viridiplantae</taxon>
        <taxon>Streptophyta</taxon>
        <taxon>Embryophyta</taxon>
        <taxon>Tracheophyta</taxon>
        <taxon>Spermatophyta</taxon>
        <taxon>Magnoliopsida</taxon>
        <taxon>Proteales</taxon>
        <taxon>Proteaceae</taxon>
        <taxon>Protea</taxon>
    </lineage>
</organism>
<dbReference type="OrthoDB" id="26525at2759"/>
<dbReference type="InterPro" id="IPR039647">
    <property type="entry name" value="EF_hand_pair_protein_CML-like"/>
</dbReference>
<dbReference type="Pfam" id="PF13499">
    <property type="entry name" value="EF-hand_7"/>
    <property type="match status" value="1"/>
</dbReference>
<dbReference type="SUPFAM" id="SSF47473">
    <property type="entry name" value="EF-hand"/>
    <property type="match status" value="1"/>
</dbReference>
<keyword evidence="2" id="KW-0677">Repeat</keyword>
<keyword evidence="1" id="KW-0479">Metal-binding</keyword>
<dbReference type="PANTHER" id="PTHR10891">
    <property type="entry name" value="EF-HAND CALCIUM-BINDING DOMAIN CONTAINING PROTEIN"/>
    <property type="match status" value="1"/>
</dbReference>
<comment type="caution">
    <text evidence="5">The sequence shown here is derived from an EMBL/GenBank/DDBJ whole genome shotgun (WGS) entry which is preliminary data.</text>
</comment>
<dbReference type="EMBL" id="JAMYWD010000004">
    <property type="protein sequence ID" value="KAJ4973891.1"/>
    <property type="molecule type" value="Genomic_DNA"/>
</dbReference>
<dbReference type="Proteomes" id="UP001141806">
    <property type="component" value="Unassembled WGS sequence"/>
</dbReference>
<dbReference type="InterPro" id="IPR002048">
    <property type="entry name" value="EF_hand_dom"/>
</dbReference>
<sequence>MKPVAYGLYTVSPFNLVGFVGLLQSQRILNSAIRILQFYSGFGSLLQSQIQPERKSPDPECLKKELSFDEKVDDGKLCRGVEMVMEKLGISCDPDGEKLQERLRLDGLLQLFEEKDPTSDELKEAFQAFDENRDGYIDAEELQRVLCALGFVERLELGECKRMIAAFDTNEDGLIDITEFVKILEISFC</sequence>